<dbReference type="VEuPathDB" id="ToxoDB:cyc_07591"/>
<organism evidence="3 4">
    <name type="scientific">Cyclospora cayetanensis</name>
    <dbReference type="NCBI Taxonomy" id="88456"/>
    <lineage>
        <taxon>Eukaryota</taxon>
        <taxon>Sar</taxon>
        <taxon>Alveolata</taxon>
        <taxon>Apicomplexa</taxon>
        <taxon>Conoidasida</taxon>
        <taxon>Coccidia</taxon>
        <taxon>Eucoccidiorida</taxon>
        <taxon>Eimeriorina</taxon>
        <taxon>Eimeriidae</taxon>
        <taxon>Cyclospora</taxon>
    </lineage>
</organism>
<dbReference type="InParanoid" id="A0A1D3CV55"/>
<evidence type="ECO:0008006" key="5">
    <source>
        <dbReference type="Google" id="ProtNLM"/>
    </source>
</evidence>
<keyword evidence="2" id="KW-0812">Transmembrane</keyword>
<feature type="compositionally biased region" description="Basic and acidic residues" evidence="1">
    <location>
        <begin position="261"/>
        <end position="276"/>
    </location>
</feature>
<feature type="region of interest" description="Disordered" evidence="1">
    <location>
        <begin position="158"/>
        <end position="183"/>
    </location>
</feature>
<proteinExistence type="predicted"/>
<evidence type="ECO:0000256" key="1">
    <source>
        <dbReference type="SAM" id="MobiDB-lite"/>
    </source>
</evidence>
<evidence type="ECO:0000256" key="2">
    <source>
        <dbReference type="SAM" id="Phobius"/>
    </source>
</evidence>
<feature type="transmembrane region" description="Helical" evidence="2">
    <location>
        <begin position="415"/>
        <end position="436"/>
    </location>
</feature>
<name>A0A1D3CV55_9EIME</name>
<sequence length="448" mass="48578">MASDQRSAELVHCPHQPMQTLRHLPCAFLTPSPLNSDISLQGLRTALSLYQQTQTFCLIGCKHLRDHRVASAQEQQAFEAGAPHICGQLRGVADVGDRGRWGELARNKATMVQKRDYRDSRDVGADLHLKQSKPLGADGHDIGGVKGVMPLERGLKDNFSESANPRSNRGSLQSFQGTPGEVADTIGENEVDTEAGIADYCTETDWDSLESHRFVRKGHSAFSSPRRKKQMPCLVLNGIACRITEACVSMQSDIAPTESNGSRETDRAHEEGRESGQLRVAESEALAGSRFGGLSPKSKALHNIVETAAVVAEGASAVAPEVALLLTEAKGNAYSADMVVEVVSGADGGIQLEIYTFFLLVGILMALALRKLKALSYRGTFYPKLLSSLLTAAAAWGIVDVAIEVAARGDLGRRLLYYFFLFSGSAAFVGLHMLMIDRDFSEVLQRFI</sequence>
<keyword evidence="4" id="KW-1185">Reference proteome</keyword>
<feature type="compositionally biased region" description="Polar residues" evidence="1">
    <location>
        <begin position="160"/>
        <end position="177"/>
    </location>
</feature>
<gene>
    <name evidence="3" type="ORF">cyc_07591</name>
</gene>
<evidence type="ECO:0000313" key="3">
    <source>
        <dbReference type="EMBL" id="OEH75075.1"/>
    </source>
</evidence>
<comment type="caution">
    <text evidence="3">The sequence shown here is derived from an EMBL/GenBank/DDBJ whole genome shotgun (WGS) entry which is preliminary data.</text>
</comment>
<keyword evidence="2" id="KW-1133">Transmembrane helix</keyword>
<accession>A0A1D3CV55</accession>
<dbReference type="AlphaFoldDB" id="A0A1D3CV55"/>
<protein>
    <recommendedName>
        <fullName evidence="5">Transmembrane protein</fullName>
    </recommendedName>
</protein>
<dbReference type="Proteomes" id="UP000095192">
    <property type="component" value="Unassembled WGS sequence"/>
</dbReference>
<feature type="region of interest" description="Disordered" evidence="1">
    <location>
        <begin position="254"/>
        <end position="278"/>
    </location>
</feature>
<feature type="transmembrane region" description="Helical" evidence="2">
    <location>
        <begin position="352"/>
        <end position="369"/>
    </location>
</feature>
<reference evidence="3 4" key="1">
    <citation type="journal article" date="2016" name="BMC Genomics">
        <title>Comparative genomics reveals Cyclospora cayetanensis possesses coccidia-like metabolism and invasion components but unique surface antigens.</title>
        <authorList>
            <person name="Liu S."/>
            <person name="Wang L."/>
            <person name="Zheng H."/>
            <person name="Xu Z."/>
            <person name="Roellig D.M."/>
            <person name="Li N."/>
            <person name="Frace M.A."/>
            <person name="Tang K."/>
            <person name="Arrowood M.J."/>
            <person name="Moss D.M."/>
            <person name="Zhang L."/>
            <person name="Feng Y."/>
            <person name="Xiao L."/>
        </authorList>
    </citation>
    <scope>NUCLEOTIDE SEQUENCE [LARGE SCALE GENOMIC DNA]</scope>
    <source>
        <strain evidence="3 4">CHN_HEN01</strain>
    </source>
</reference>
<dbReference type="EMBL" id="JROU02001837">
    <property type="protein sequence ID" value="OEH75075.1"/>
    <property type="molecule type" value="Genomic_DNA"/>
</dbReference>
<feature type="transmembrane region" description="Helical" evidence="2">
    <location>
        <begin position="381"/>
        <end position="403"/>
    </location>
</feature>
<evidence type="ECO:0000313" key="4">
    <source>
        <dbReference type="Proteomes" id="UP000095192"/>
    </source>
</evidence>
<keyword evidence="2" id="KW-0472">Membrane</keyword>